<evidence type="ECO:0000256" key="1">
    <source>
        <dbReference type="ARBA" id="ARBA00022741"/>
    </source>
</evidence>
<feature type="domain" description="Protein kinase" evidence="4">
    <location>
        <begin position="878"/>
        <end position="1255"/>
    </location>
</feature>
<dbReference type="GO" id="GO:0005524">
    <property type="term" value="F:ATP binding"/>
    <property type="evidence" value="ECO:0007669"/>
    <property type="project" value="UniProtKB-KW"/>
</dbReference>
<organism evidence="5 6">
    <name type="scientific">Lunasporangiospora selenospora</name>
    <dbReference type="NCBI Taxonomy" id="979761"/>
    <lineage>
        <taxon>Eukaryota</taxon>
        <taxon>Fungi</taxon>
        <taxon>Fungi incertae sedis</taxon>
        <taxon>Mucoromycota</taxon>
        <taxon>Mortierellomycotina</taxon>
        <taxon>Mortierellomycetes</taxon>
        <taxon>Mortierellales</taxon>
        <taxon>Mortierellaceae</taxon>
        <taxon>Lunasporangiospora</taxon>
    </lineage>
</organism>
<keyword evidence="2" id="KW-0067">ATP-binding</keyword>
<keyword evidence="6" id="KW-1185">Reference proteome</keyword>
<name>A0A9P6FUB6_9FUNG</name>
<dbReference type="PANTHER" id="PTHR24056">
    <property type="entry name" value="CELL DIVISION PROTEIN KINASE"/>
    <property type="match status" value="1"/>
</dbReference>
<evidence type="ECO:0000313" key="5">
    <source>
        <dbReference type="EMBL" id="KAF9581988.1"/>
    </source>
</evidence>
<evidence type="ECO:0000313" key="6">
    <source>
        <dbReference type="Proteomes" id="UP000780801"/>
    </source>
</evidence>
<feature type="region of interest" description="Disordered" evidence="3">
    <location>
        <begin position="28"/>
        <end position="77"/>
    </location>
</feature>
<feature type="compositionally biased region" description="Acidic residues" evidence="3">
    <location>
        <begin position="823"/>
        <end position="832"/>
    </location>
</feature>
<evidence type="ECO:0000259" key="4">
    <source>
        <dbReference type="PROSITE" id="PS50011"/>
    </source>
</evidence>
<dbReference type="GO" id="GO:0004674">
    <property type="term" value="F:protein serine/threonine kinase activity"/>
    <property type="evidence" value="ECO:0007669"/>
    <property type="project" value="TreeGrafter"/>
</dbReference>
<feature type="compositionally biased region" description="Polar residues" evidence="3">
    <location>
        <begin position="842"/>
        <end position="852"/>
    </location>
</feature>
<evidence type="ECO:0000256" key="3">
    <source>
        <dbReference type="SAM" id="MobiDB-lite"/>
    </source>
</evidence>
<dbReference type="Proteomes" id="UP000780801">
    <property type="component" value="Unassembled WGS sequence"/>
</dbReference>
<proteinExistence type="predicted"/>
<dbReference type="InterPro" id="IPR000719">
    <property type="entry name" value="Prot_kinase_dom"/>
</dbReference>
<dbReference type="EMBL" id="JAABOA010001236">
    <property type="protein sequence ID" value="KAF9581988.1"/>
    <property type="molecule type" value="Genomic_DNA"/>
</dbReference>
<keyword evidence="1" id="KW-0547">Nucleotide-binding</keyword>
<dbReference type="SMART" id="SM00220">
    <property type="entry name" value="S_TKc"/>
    <property type="match status" value="1"/>
</dbReference>
<dbReference type="InterPro" id="IPR050108">
    <property type="entry name" value="CDK"/>
</dbReference>
<dbReference type="PROSITE" id="PS50011">
    <property type="entry name" value="PROTEIN_KINASE_DOM"/>
    <property type="match status" value="1"/>
</dbReference>
<feature type="region of interest" description="Disordered" evidence="3">
    <location>
        <begin position="767"/>
        <end position="801"/>
    </location>
</feature>
<protein>
    <recommendedName>
        <fullName evidence="4">Protein kinase domain-containing protein</fullName>
    </recommendedName>
</protein>
<dbReference type="PROSITE" id="PS00109">
    <property type="entry name" value="PROTEIN_KINASE_TYR"/>
    <property type="match status" value="1"/>
</dbReference>
<dbReference type="Gene3D" id="1.10.510.10">
    <property type="entry name" value="Transferase(Phosphotransferase) domain 1"/>
    <property type="match status" value="1"/>
</dbReference>
<reference evidence="5" key="1">
    <citation type="journal article" date="2020" name="Fungal Divers.">
        <title>Resolving the Mortierellaceae phylogeny through synthesis of multi-gene phylogenetics and phylogenomics.</title>
        <authorList>
            <person name="Vandepol N."/>
            <person name="Liber J."/>
            <person name="Desiro A."/>
            <person name="Na H."/>
            <person name="Kennedy M."/>
            <person name="Barry K."/>
            <person name="Grigoriev I.V."/>
            <person name="Miller A.N."/>
            <person name="O'Donnell K."/>
            <person name="Stajich J.E."/>
            <person name="Bonito G."/>
        </authorList>
    </citation>
    <scope>NUCLEOTIDE SEQUENCE</scope>
    <source>
        <strain evidence="5">KOD1015</strain>
    </source>
</reference>
<feature type="compositionally biased region" description="Polar residues" evidence="3">
    <location>
        <begin position="43"/>
        <end position="63"/>
    </location>
</feature>
<dbReference type="OrthoDB" id="10268014at2759"/>
<accession>A0A9P6FUB6</accession>
<dbReference type="InterPro" id="IPR011009">
    <property type="entry name" value="Kinase-like_dom_sf"/>
</dbReference>
<gene>
    <name evidence="5" type="ORF">BGW38_000805</name>
</gene>
<feature type="compositionally biased region" description="Low complexity" evidence="3">
    <location>
        <begin position="31"/>
        <end position="42"/>
    </location>
</feature>
<dbReference type="GO" id="GO:0005634">
    <property type="term" value="C:nucleus"/>
    <property type="evidence" value="ECO:0007669"/>
    <property type="project" value="TreeGrafter"/>
</dbReference>
<sequence>MMNTLISPTQEPTLAKKLQEHTVGPLDLFHSQSTSQPSMPTSDPATSQATPPFTAAGPTSTTAKRAGSLTPGGTISKSELSTMAGTIASKLDQYLEGTTNGSINGLHRQDRGSNDSNISTGSLSNLISGLGNHSESSLLNHGSNGTSEVSGELDEDTALANNLAAISLAAQKISDIYLEPKPKKSAPDGIQVTSEHFESEKHFYPRVLNAQIHPMVGYFFSLGNERIIARYMHLNPQVSEDVLRKCLAYVPKHFQWAGKWLHPFFYCCSIVESAAHGGKQGRCSDLFNVTTASGHRQMIIVETNSCPSGQKSMPLLSESDEHGGYRLVLESAFKDMIDSADKSLGGLAVVCDKNMMEASGYAGTLAEVTKEKVWLVEYYENDKNPPVKWVDRVMFIRDEKKEWHPIRACFRYVTQKPWNRFPLYTKTVVMNQTVACLAGGRNKMMAAKAYEFFNAELADSGLSVRVPETINNVTKNEIPLWLDSMGGHAVVKVPYSNAGQGVYTITNKEELQEFMDTPQHYDKYIVQSLVGNASWSSITRHGKFYHVGTIPNKKNNTFVNDLRMMVAGNKEGFRPICIYARRARKPLIRHLEDDPSTTSWEMLGTNLSVKSPTGEWSTEAARLLLMDRKDFNQLGLGVDDMIDAYIQTVLSVIAIDKMCQRLMKDNANGPGQTFDMELFKALNPDSVLWQEVLLQGKKQEARRTERSPRTRYHSPFRIPMHVLRKAEVLHENPHTGDKIIKTHLIQVHAPDSGDQSIDQLQGIESEAQQDKTVKENATAECRPQSDQGSQPSRLGSRPQQLPHLVAIKYLSDYRTRRVRYDDSSDQDSDNDPTDSRGGLPTESRNGYTSSVGRSGMDLFTPDPPANIRFGAKARQEIRALKAAQGHSSVGPTLNPFRKDLPQDNAFNEEMLSMPLPIPSVSVGDDQDLFSTLRSAPALATTNKPGNNDSDSRDAMPLLEASPLEGAYSYPINSYHSDSGSDFSDYDSDDDALDVVQTPNTPSEWRRIFSRQPKLGGIVHPYLPITIQDLIATGWTKTRPLAIETCMRQVLEGLQWLHDDTKIIHRDISSTNILIAFAENVLSNEGVGMVQCLISDFGCATFMNDSIKSSKESLAGNLSPSAIEENFEISTNYTNAIDIWSAGIIFAEMYLGRRLFEADSDIGQICAIVKVLGTPTDENWPEYASMPDYGKLVFQAIDTSPLRDILHSSLQASPELLEPLEAADTTPFKIIEKMVLYSGAERLSAKNALEFDDHYLETRTLSLSLDSKHPPGSVLGPKNDPETCGQKRPLPRDDSPVISAQQPEDSYPTIEEFSRQNTVVVEEIIAQKRLLRERELDEYEEDGYENYNYGAYSYEPDTEEW</sequence>
<dbReference type="InterPro" id="IPR008266">
    <property type="entry name" value="Tyr_kinase_AS"/>
</dbReference>
<dbReference type="Pfam" id="PF00069">
    <property type="entry name" value="Pkinase"/>
    <property type="match status" value="1"/>
</dbReference>
<feature type="region of interest" description="Disordered" evidence="3">
    <location>
        <begin position="1261"/>
        <end position="1310"/>
    </location>
</feature>
<feature type="compositionally biased region" description="Polar residues" evidence="3">
    <location>
        <begin position="784"/>
        <end position="799"/>
    </location>
</feature>
<comment type="caution">
    <text evidence="5">The sequence shown here is derived from an EMBL/GenBank/DDBJ whole genome shotgun (WGS) entry which is preliminary data.</text>
</comment>
<dbReference type="SUPFAM" id="SSF56059">
    <property type="entry name" value="Glutathione synthetase ATP-binding domain-like"/>
    <property type="match status" value="1"/>
</dbReference>
<dbReference type="SUPFAM" id="SSF56112">
    <property type="entry name" value="Protein kinase-like (PK-like)"/>
    <property type="match status" value="1"/>
</dbReference>
<evidence type="ECO:0000256" key="2">
    <source>
        <dbReference type="ARBA" id="ARBA00022840"/>
    </source>
</evidence>
<feature type="region of interest" description="Disordered" evidence="3">
    <location>
        <begin position="819"/>
        <end position="862"/>
    </location>
</feature>